<dbReference type="PANTHER" id="PTHR11629:SF58">
    <property type="entry name" value="V-TYPE PROTON ATPASE 116 KDA SUBUNIT A 3"/>
    <property type="match status" value="1"/>
</dbReference>
<keyword evidence="5" id="KW-1133">Transmembrane helix</keyword>
<dbReference type="GO" id="GO:0016471">
    <property type="term" value="C:vacuolar proton-transporting V-type ATPase complex"/>
    <property type="evidence" value="ECO:0007669"/>
    <property type="project" value="TreeGrafter"/>
</dbReference>
<evidence type="ECO:0000256" key="1">
    <source>
        <dbReference type="ARBA" id="ARBA00004141"/>
    </source>
</evidence>
<keyword evidence="8" id="KW-0375">Hydrogen ion transport</keyword>
<dbReference type="Pfam" id="PF01496">
    <property type="entry name" value="V_ATPase_I"/>
    <property type="match status" value="1"/>
</dbReference>
<comment type="subcellular location">
    <subcellularLocation>
        <location evidence="1">Membrane</location>
        <topology evidence="1">Multi-pass membrane protein</topology>
    </subcellularLocation>
</comment>
<gene>
    <name evidence="9" type="ORF">ANCDUO_20653</name>
</gene>
<dbReference type="GO" id="GO:0046961">
    <property type="term" value="F:proton-transporting ATPase activity, rotational mechanism"/>
    <property type="evidence" value="ECO:0007669"/>
    <property type="project" value="InterPro"/>
</dbReference>
<dbReference type="Proteomes" id="UP000054047">
    <property type="component" value="Unassembled WGS sequence"/>
</dbReference>
<dbReference type="GO" id="GO:0005886">
    <property type="term" value="C:plasma membrane"/>
    <property type="evidence" value="ECO:0007669"/>
    <property type="project" value="TreeGrafter"/>
</dbReference>
<protein>
    <recommendedName>
        <fullName evidence="8">V-type proton ATPase subunit a</fullName>
    </recommendedName>
</protein>
<proteinExistence type="inferred from homology"/>
<dbReference type="GO" id="GO:0033179">
    <property type="term" value="C:proton-transporting V-type ATPase, V0 domain"/>
    <property type="evidence" value="ECO:0007669"/>
    <property type="project" value="InterPro"/>
</dbReference>
<dbReference type="PANTHER" id="PTHR11629">
    <property type="entry name" value="VACUOLAR PROTON ATPASES"/>
    <property type="match status" value="1"/>
</dbReference>
<name>A0A0C2FRH5_9BILA</name>
<dbReference type="OrthoDB" id="10264220at2759"/>
<dbReference type="InterPro" id="IPR002490">
    <property type="entry name" value="V-ATPase_116kDa_su"/>
</dbReference>
<evidence type="ECO:0000256" key="6">
    <source>
        <dbReference type="ARBA" id="ARBA00023065"/>
    </source>
</evidence>
<evidence type="ECO:0000313" key="10">
    <source>
        <dbReference type="Proteomes" id="UP000054047"/>
    </source>
</evidence>
<evidence type="ECO:0000256" key="7">
    <source>
        <dbReference type="ARBA" id="ARBA00023136"/>
    </source>
</evidence>
<accession>A0A0C2FRH5</accession>
<dbReference type="EMBL" id="KN754233">
    <property type="protein sequence ID" value="KIH49274.1"/>
    <property type="molecule type" value="Genomic_DNA"/>
</dbReference>
<reference evidence="9 10" key="1">
    <citation type="submission" date="2013-12" db="EMBL/GenBank/DDBJ databases">
        <title>Draft genome of the parsitic nematode Ancylostoma duodenale.</title>
        <authorList>
            <person name="Mitreva M."/>
        </authorList>
    </citation>
    <scope>NUCLEOTIDE SEQUENCE [LARGE SCALE GENOMIC DNA]</scope>
    <source>
        <strain evidence="9 10">Zhejiang</strain>
    </source>
</reference>
<dbReference type="GO" id="GO:0051117">
    <property type="term" value="F:ATPase binding"/>
    <property type="evidence" value="ECO:0007669"/>
    <property type="project" value="TreeGrafter"/>
</dbReference>
<keyword evidence="3 8" id="KW-0813">Transport</keyword>
<keyword evidence="4" id="KW-0812">Transmembrane</keyword>
<evidence type="ECO:0000256" key="5">
    <source>
        <dbReference type="ARBA" id="ARBA00022989"/>
    </source>
</evidence>
<evidence type="ECO:0000256" key="2">
    <source>
        <dbReference type="ARBA" id="ARBA00009904"/>
    </source>
</evidence>
<organism evidence="9 10">
    <name type="scientific">Ancylostoma duodenale</name>
    <dbReference type="NCBI Taxonomy" id="51022"/>
    <lineage>
        <taxon>Eukaryota</taxon>
        <taxon>Metazoa</taxon>
        <taxon>Ecdysozoa</taxon>
        <taxon>Nematoda</taxon>
        <taxon>Chromadorea</taxon>
        <taxon>Rhabditida</taxon>
        <taxon>Rhabditina</taxon>
        <taxon>Rhabditomorpha</taxon>
        <taxon>Strongyloidea</taxon>
        <taxon>Ancylostomatidae</taxon>
        <taxon>Ancylostomatinae</taxon>
        <taxon>Ancylostoma</taxon>
    </lineage>
</organism>
<feature type="non-terminal residue" evidence="9">
    <location>
        <position position="1"/>
    </location>
</feature>
<evidence type="ECO:0000256" key="4">
    <source>
        <dbReference type="ARBA" id="ARBA00022692"/>
    </source>
</evidence>
<comment type="similarity">
    <text evidence="2 8">Belongs to the V-ATPase 116 kDa subunit family.</text>
</comment>
<comment type="function">
    <text evidence="8">Essential component of the vacuolar proton pump (V-ATPase), a multimeric enzyme that catalyzes the translocation of protons across the membranes. Required for assembly and activity of the V-ATPase.</text>
</comment>
<dbReference type="AlphaFoldDB" id="A0A0C2FRH5"/>
<keyword evidence="10" id="KW-1185">Reference proteome</keyword>
<evidence type="ECO:0000256" key="8">
    <source>
        <dbReference type="RuleBase" id="RU361189"/>
    </source>
</evidence>
<dbReference type="GO" id="GO:0007035">
    <property type="term" value="P:vacuolar acidification"/>
    <property type="evidence" value="ECO:0007669"/>
    <property type="project" value="TreeGrafter"/>
</dbReference>
<keyword evidence="7" id="KW-0472">Membrane</keyword>
<evidence type="ECO:0000313" key="9">
    <source>
        <dbReference type="EMBL" id="KIH49274.1"/>
    </source>
</evidence>
<keyword evidence="6 8" id="KW-0406">Ion transport</keyword>
<sequence length="59" mass="6976">FEFKLYNCQTDSAYQCVAELGELGLAQFLDLNEEMNSYQRKFVNEIRRCEEMERKLSGS</sequence>
<evidence type="ECO:0000256" key="3">
    <source>
        <dbReference type="ARBA" id="ARBA00022448"/>
    </source>
</evidence>